<dbReference type="EMBL" id="JACHWJ010000004">
    <property type="protein sequence ID" value="MBB2958499.1"/>
    <property type="molecule type" value="Genomic_DNA"/>
</dbReference>
<evidence type="ECO:0000256" key="3">
    <source>
        <dbReference type="ARBA" id="ARBA00022679"/>
    </source>
</evidence>
<comment type="caution">
    <text evidence="6">The sequence shown here is derived from an EMBL/GenBank/DDBJ whole genome shotgun (WGS) entry which is preliminary data.</text>
</comment>
<dbReference type="InterPro" id="IPR001296">
    <property type="entry name" value="Glyco_trans_1"/>
</dbReference>
<evidence type="ECO:0000256" key="2">
    <source>
        <dbReference type="ARBA" id="ARBA00022676"/>
    </source>
</evidence>
<name>A0A7W4UQT7_9MICO</name>
<dbReference type="RefSeq" id="WP_338110130.1">
    <property type="nucleotide sequence ID" value="NZ_JACHWJ010000004.1"/>
</dbReference>
<dbReference type="PANTHER" id="PTHR45947">
    <property type="entry name" value="SULFOQUINOVOSYL TRANSFERASE SQD2"/>
    <property type="match status" value="1"/>
</dbReference>
<dbReference type="InterPro" id="IPR050194">
    <property type="entry name" value="Glycosyltransferase_grp1"/>
</dbReference>
<evidence type="ECO:0000256" key="1">
    <source>
        <dbReference type="ARBA" id="ARBA00021292"/>
    </source>
</evidence>
<protein>
    <recommendedName>
        <fullName evidence="1">D-inositol 3-phosphate glycosyltransferase</fullName>
    </recommendedName>
</protein>
<dbReference type="GO" id="GO:0016757">
    <property type="term" value="F:glycosyltransferase activity"/>
    <property type="evidence" value="ECO:0007669"/>
    <property type="project" value="UniProtKB-KW"/>
</dbReference>
<dbReference type="PANTHER" id="PTHR45947:SF3">
    <property type="entry name" value="SULFOQUINOVOSYL TRANSFERASE SQD2"/>
    <property type="match status" value="1"/>
</dbReference>
<gene>
    <name evidence="6" type="ORF">FHX72_002645</name>
</gene>
<accession>A0A7W4UQT7</accession>
<evidence type="ECO:0000259" key="4">
    <source>
        <dbReference type="Pfam" id="PF00534"/>
    </source>
</evidence>
<organism evidence="6 7">
    <name type="scientific">Pseudoclavibacter helvolus</name>
    <dbReference type="NCBI Taxonomy" id="255205"/>
    <lineage>
        <taxon>Bacteria</taxon>
        <taxon>Bacillati</taxon>
        <taxon>Actinomycetota</taxon>
        <taxon>Actinomycetes</taxon>
        <taxon>Micrococcales</taxon>
        <taxon>Microbacteriaceae</taxon>
        <taxon>Pseudoclavibacter</taxon>
    </lineage>
</organism>
<proteinExistence type="predicted"/>
<dbReference type="AlphaFoldDB" id="A0A7W4UQT7"/>
<evidence type="ECO:0000313" key="6">
    <source>
        <dbReference type="EMBL" id="MBB2958499.1"/>
    </source>
</evidence>
<feature type="domain" description="Glycosyl transferase family 1" evidence="4">
    <location>
        <begin position="204"/>
        <end position="328"/>
    </location>
</feature>
<dbReference type="Pfam" id="PF00534">
    <property type="entry name" value="Glycos_transf_1"/>
    <property type="match status" value="1"/>
</dbReference>
<feature type="domain" description="Glycosyltransferase subfamily 4-like N-terminal" evidence="5">
    <location>
        <begin position="12"/>
        <end position="178"/>
    </location>
</feature>
<reference evidence="6 7" key="1">
    <citation type="submission" date="2020-08" db="EMBL/GenBank/DDBJ databases">
        <title>Sequencing the genomes of 1000 actinobacteria strains.</title>
        <authorList>
            <person name="Klenk H.-P."/>
        </authorList>
    </citation>
    <scope>NUCLEOTIDE SEQUENCE [LARGE SCALE GENOMIC DNA]</scope>
    <source>
        <strain evidence="6 7">DSM 20419</strain>
    </source>
</reference>
<evidence type="ECO:0000259" key="5">
    <source>
        <dbReference type="Pfam" id="PF13439"/>
    </source>
</evidence>
<sequence length="369" mass="40519">MAIAHDYITQRGGAERLLLSMHHAFPDARIYTTLYEPDATYPEFKDLDIVVSPINRFSAFRRDHRKALPFLAPASSGIHIDADVVLASTTGWAHGFKTNGQMIAYCNTPARFLYLPEQYLGDAGPLSLRALGLRFLSPFLRAWDQRAAKRVETYVSNSSAIRERVRTVYGRESEVVYPAQSVNINGPRVPAVGLEDFVGDGGHLLLVSRLMPYKNVDKAIAAVASLPNERLVIVGDGPQRADLVASLPDNVRLVSGISDEELRWLYARSRALVAPSFEDFGLTVVEAAAWGKPSIALRAGGYLDTVAEGVTGRFFDAADAKSIAAAIAASRFDVWDVTRIKEHAREFSEEAFARKLQKLVDETLARAGA</sequence>
<dbReference type="GO" id="GO:1901137">
    <property type="term" value="P:carbohydrate derivative biosynthetic process"/>
    <property type="evidence" value="ECO:0007669"/>
    <property type="project" value="UniProtKB-ARBA"/>
</dbReference>
<dbReference type="InterPro" id="IPR028098">
    <property type="entry name" value="Glyco_trans_4-like_N"/>
</dbReference>
<keyword evidence="3 6" id="KW-0808">Transferase</keyword>
<keyword evidence="2" id="KW-0328">Glycosyltransferase</keyword>
<dbReference type="Pfam" id="PF13439">
    <property type="entry name" value="Glyco_transf_4"/>
    <property type="match status" value="1"/>
</dbReference>
<dbReference type="Gene3D" id="3.40.50.2000">
    <property type="entry name" value="Glycogen Phosphorylase B"/>
    <property type="match status" value="2"/>
</dbReference>
<evidence type="ECO:0000313" key="7">
    <source>
        <dbReference type="Proteomes" id="UP000545286"/>
    </source>
</evidence>
<dbReference type="Proteomes" id="UP000545286">
    <property type="component" value="Unassembled WGS sequence"/>
</dbReference>
<keyword evidence="7" id="KW-1185">Reference proteome</keyword>
<dbReference type="SUPFAM" id="SSF53756">
    <property type="entry name" value="UDP-Glycosyltransferase/glycogen phosphorylase"/>
    <property type="match status" value="1"/>
</dbReference>